<reference evidence="4" key="1">
    <citation type="submission" date="2021-02" db="EMBL/GenBank/DDBJ databases">
        <authorList>
            <person name="Nowell W R."/>
        </authorList>
    </citation>
    <scope>NUCLEOTIDE SEQUENCE</scope>
</reference>
<feature type="compositionally biased region" description="Low complexity" evidence="1">
    <location>
        <begin position="392"/>
        <end position="406"/>
    </location>
</feature>
<dbReference type="Proteomes" id="UP000663829">
    <property type="component" value="Unassembled WGS sequence"/>
</dbReference>
<evidence type="ECO:0000256" key="1">
    <source>
        <dbReference type="SAM" id="MobiDB-lite"/>
    </source>
</evidence>
<name>A0A813UMW9_9BILA</name>
<dbReference type="EMBL" id="CAJNOQ010000659">
    <property type="protein sequence ID" value="CAF0825654.1"/>
    <property type="molecule type" value="Genomic_DNA"/>
</dbReference>
<evidence type="ECO:0000313" key="7">
    <source>
        <dbReference type="Proteomes" id="UP000663829"/>
    </source>
</evidence>
<evidence type="ECO:0000256" key="2">
    <source>
        <dbReference type="SAM" id="Phobius"/>
    </source>
</evidence>
<dbReference type="Proteomes" id="UP000681722">
    <property type="component" value="Unassembled WGS sequence"/>
</dbReference>
<feature type="region of interest" description="Disordered" evidence="1">
    <location>
        <begin position="106"/>
        <end position="126"/>
    </location>
</feature>
<evidence type="ECO:0000313" key="4">
    <source>
        <dbReference type="EMBL" id="CAF0825654.1"/>
    </source>
</evidence>
<evidence type="ECO:0000313" key="6">
    <source>
        <dbReference type="EMBL" id="CAF3612409.1"/>
    </source>
</evidence>
<protein>
    <submittedName>
        <fullName evidence="4">Uncharacterized protein</fullName>
    </submittedName>
</protein>
<keyword evidence="2" id="KW-0812">Transmembrane</keyword>
<organism evidence="4 7">
    <name type="scientific">Didymodactylos carnosus</name>
    <dbReference type="NCBI Taxonomy" id="1234261"/>
    <lineage>
        <taxon>Eukaryota</taxon>
        <taxon>Metazoa</taxon>
        <taxon>Spiralia</taxon>
        <taxon>Gnathifera</taxon>
        <taxon>Rotifera</taxon>
        <taxon>Eurotatoria</taxon>
        <taxon>Bdelloidea</taxon>
        <taxon>Philodinida</taxon>
        <taxon>Philodinidae</taxon>
        <taxon>Didymodactylos</taxon>
    </lineage>
</organism>
<keyword evidence="7" id="KW-1185">Reference proteome</keyword>
<dbReference type="EMBL" id="CAJNOK010000585">
    <property type="protein sequence ID" value="CAF0763021.1"/>
    <property type="molecule type" value="Genomic_DNA"/>
</dbReference>
<feature type="transmembrane region" description="Helical" evidence="2">
    <location>
        <begin position="6"/>
        <end position="32"/>
    </location>
</feature>
<keyword evidence="2" id="KW-1133">Transmembrane helix</keyword>
<feature type="region of interest" description="Disordered" evidence="1">
    <location>
        <begin position="390"/>
        <end position="409"/>
    </location>
</feature>
<dbReference type="AlphaFoldDB" id="A0A813UMW9"/>
<dbReference type="Proteomes" id="UP000682733">
    <property type="component" value="Unassembled WGS sequence"/>
</dbReference>
<dbReference type="EMBL" id="CAJOBA010000585">
    <property type="protein sequence ID" value="CAF3542959.1"/>
    <property type="molecule type" value="Genomic_DNA"/>
</dbReference>
<gene>
    <name evidence="4" type="ORF">GPM918_LOCUS4782</name>
    <name evidence="3" type="ORF">OVA965_LOCUS2660</name>
    <name evidence="6" type="ORF">SRO942_LOCUS4783</name>
    <name evidence="5" type="ORF">TMI583_LOCUS2659</name>
</gene>
<dbReference type="Proteomes" id="UP000677228">
    <property type="component" value="Unassembled WGS sequence"/>
</dbReference>
<evidence type="ECO:0000313" key="5">
    <source>
        <dbReference type="EMBL" id="CAF3542959.1"/>
    </source>
</evidence>
<feature type="region of interest" description="Disordered" evidence="1">
    <location>
        <begin position="261"/>
        <end position="280"/>
    </location>
</feature>
<dbReference type="OrthoDB" id="10010753at2759"/>
<accession>A0A813UMW9</accession>
<feature type="compositionally biased region" description="Polar residues" evidence="1">
    <location>
        <begin position="261"/>
        <end position="277"/>
    </location>
</feature>
<proteinExistence type="predicted"/>
<evidence type="ECO:0000313" key="3">
    <source>
        <dbReference type="EMBL" id="CAF0763021.1"/>
    </source>
</evidence>
<sequence length="517" mass="59933">MNQLETNLILWAICAILLFELLIIICLCRCFFNRIKPKRFYVKREEYGYLQQTYSKPFQSTILRPPHADELALVGTSSGHSQTSYNIDLPNVTYHSDKDELRTIPQLHSLSPPSPPLLPSSSSTTTQYHPQRLNWVELRPSNGFISTSQLSPSEYEIHSYHTPPSVSMLHLPPPPLIQHLQLSNFESHHDNIEDDDTDDDAPFHTFLPENANPQGDMIKRTDTSTDTTNYSVIIPKSILKGSRNTPPLELEQQQAYYNRPYSINDNLSSQRSRTPSRLDSGDISYRPRLIIGSTTISQPLYIEESPRTSVKVNTDESIADSFVRIDYSATLAPYDKRLTTDSNLYSRYRMKYASISQLNEIEWDVPREFQTIVYELSDEGQTIKGALLYDANDNNKNNNNNNNNNNKWEKLQRNQKLPLHETDRIEDKSPSYIVQDERSVRQRSQSAHDYDREARRTYYNRDASHILQTRIVTGSDPYISRVFVPWEENQEIAKRKILQQLNHTNEHSDEIQQAFEY</sequence>
<comment type="caution">
    <text evidence="4">The sequence shown here is derived from an EMBL/GenBank/DDBJ whole genome shotgun (WGS) entry which is preliminary data.</text>
</comment>
<keyword evidence="2" id="KW-0472">Membrane</keyword>
<dbReference type="EMBL" id="CAJOBC010000659">
    <property type="protein sequence ID" value="CAF3612409.1"/>
    <property type="molecule type" value="Genomic_DNA"/>
</dbReference>